<dbReference type="PANTHER" id="PTHR28570">
    <property type="entry name" value="ASPARTYL AMINOPEPTIDASE"/>
    <property type="match status" value="1"/>
</dbReference>
<dbReference type="EC" id="3.4.11.-" evidence="10"/>
<evidence type="ECO:0000256" key="10">
    <source>
        <dbReference type="RuleBase" id="RU004387"/>
    </source>
</evidence>
<evidence type="ECO:0000256" key="6">
    <source>
        <dbReference type="ARBA" id="ARBA00022801"/>
    </source>
</evidence>
<keyword evidence="5 9" id="KW-0479">Metal-binding</keyword>
<dbReference type="GO" id="GO:0004177">
    <property type="term" value="F:aminopeptidase activity"/>
    <property type="evidence" value="ECO:0007669"/>
    <property type="project" value="UniProtKB-KW"/>
</dbReference>
<dbReference type="AlphaFoldDB" id="A0AAW8BAJ8"/>
<dbReference type="InterPro" id="IPR023358">
    <property type="entry name" value="Peptidase_M18_dom2"/>
</dbReference>
<comment type="cofactor">
    <cofactor evidence="1 10">
        <name>Zn(2+)</name>
        <dbReference type="ChEBI" id="CHEBI:29105"/>
    </cofactor>
</comment>
<dbReference type="SUPFAM" id="SSF101821">
    <property type="entry name" value="Aminopeptidase/glucanase lid domain"/>
    <property type="match status" value="1"/>
</dbReference>
<keyword evidence="3 9" id="KW-0031">Aminopeptidase</keyword>
<dbReference type="Proteomes" id="UP001178354">
    <property type="component" value="Unassembled WGS sequence"/>
</dbReference>
<evidence type="ECO:0000256" key="8">
    <source>
        <dbReference type="ARBA" id="ARBA00023049"/>
    </source>
</evidence>
<evidence type="ECO:0000256" key="2">
    <source>
        <dbReference type="ARBA" id="ARBA00008290"/>
    </source>
</evidence>
<evidence type="ECO:0000256" key="9">
    <source>
        <dbReference type="RuleBase" id="RU004386"/>
    </source>
</evidence>
<dbReference type="Gene3D" id="2.30.250.10">
    <property type="entry name" value="Aminopeptidase i, Domain 2"/>
    <property type="match status" value="1"/>
</dbReference>
<dbReference type="PANTHER" id="PTHR28570:SF3">
    <property type="entry name" value="ASPARTYL AMINOPEPTIDASE"/>
    <property type="match status" value="1"/>
</dbReference>
<comment type="caution">
    <text evidence="11">The sequence shown here is derived from an EMBL/GenBank/DDBJ whole genome shotgun (WGS) entry which is preliminary data.</text>
</comment>
<comment type="similarity">
    <text evidence="2 9">Belongs to the peptidase M18 family.</text>
</comment>
<dbReference type="GO" id="GO:0005737">
    <property type="term" value="C:cytoplasm"/>
    <property type="evidence" value="ECO:0007669"/>
    <property type="project" value="UniProtKB-ARBA"/>
</dbReference>
<dbReference type="Pfam" id="PF02127">
    <property type="entry name" value="Peptidase_M18"/>
    <property type="match status" value="1"/>
</dbReference>
<evidence type="ECO:0000256" key="7">
    <source>
        <dbReference type="ARBA" id="ARBA00022833"/>
    </source>
</evidence>
<sequence>MSSELFNQQLLKYIGNSPTPFHAVRNLRELLDDAGFQSLPEEDAWELKKGGRYYITRNGSSIIAFVMGQIPVEESGIRMVGAHTDSPCLRVKPKPELNRQGYFQLGVEVYGGALLNPWFDRDLSIAGRVIVDNGEGKLCQGLIDLQRPVAVIPSLAIHLDRDANNERKVNPQTDIPPVLFKDAKKDIKDFREVLSEALSHTSTSLAGKKIVDYELYFYDCQQPAITGWRDEFISSARLDNLLSCFTGLKALLESGDRQTTMLICNDHEEVGSVSACGANGPMLQSLLERLYPQPERLTRIIRRSLMVSADNAHGVHPNYADRHDGNHGPILNAGPVLKINANQRYATNGVTSAIFRQLCEKADVPLQVFVNRTDLGCGSTIGPITAAMLGVQTLDVGVPTFAMHSIREMAGSEDAHNLYRALTEFYSYEGSLLVEDI</sequence>
<keyword evidence="6 9" id="KW-0378">Hydrolase</keyword>
<dbReference type="GO" id="GO:0006508">
    <property type="term" value="P:proteolysis"/>
    <property type="evidence" value="ECO:0007669"/>
    <property type="project" value="UniProtKB-KW"/>
</dbReference>
<keyword evidence="4 9" id="KW-0645">Protease</keyword>
<dbReference type="InterPro" id="IPR001948">
    <property type="entry name" value="Peptidase_M18"/>
</dbReference>
<keyword evidence="8 9" id="KW-0482">Metalloprotease</keyword>
<name>A0AAW8BAJ8_9GAMM</name>
<evidence type="ECO:0000313" key="11">
    <source>
        <dbReference type="EMBL" id="MDP1521293.1"/>
    </source>
</evidence>
<keyword evidence="7 9" id="KW-0862">Zinc</keyword>
<dbReference type="Gene3D" id="3.40.630.10">
    <property type="entry name" value="Zn peptidases"/>
    <property type="match status" value="1"/>
</dbReference>
<reference evidence="11" key="2">
    <citation type="submission" date="2023-08" db="EMBL/GenBank/DDBJ databases">
        <authorList>
            <person name="Luo J."/>
        </authorList>
    </citation>
    <scope>NUCLEOTIDE SEQUENCE</scope>
    <source>
        <strain evidence="11">DSM 25064</strain>
    </source>
</reference>
<evidence type="ECO:0000256" key="5">
    <source>
        <dbReference type="ARBA" id="ARBA00022723"/>
    </source>
</evidence>
<dbReference type="EMBL" id="JAUUUU010000006">
    <property type="protein sequence ID" value="MDP1521293.1"/>
    <property type="molecule type" value="Genomic_DNA"/>
</dbReference>
<evidence type="ECO:0000313" key="12">
    <source>
        <dbReference type="Proteomes" id="UP001178354"/>
    </source>
</evidence>
<dbReference type="GO" id="GO:0008237">
    <property type="term" value="F:metallopeptidase activity"/>
    <property type="evidence" value="ECO:0007669"/>
    <property type="project" value="UniProtKB-KW"/>
</dbReference>
<accession>A0AAW8BAJ8</accession>
<proteinExistence type="inferred from homology"/>
<dbReference type="RefSeq" id="WP_305170957.1">
    <property type="nucleotide sequence ID" value="NZ_JAUUUU010000006.1"/>
</dbReference>
<dbReference type="CDD" id="cd05658">
    <property type="entry name" value="M18_DAP"/>
    <property type="match status" value="1"/>
</dbReference>
<dbReference type="FunFam" id="2.30.250.10:FF:000003">
    <property type="entry name" value="Probable M18 family aminopeptidase 2"/>
    <property type="match status" value="1"/>
</dbReference>
<dbReference type="PRINTS" id="PR00932">
    <property type="entry name" value="AMINO1PTASE"/>
</dbReference>
<dbReference type="NCBIfam" id="NF002759">
    <property type="entry name" value="PRK02813.1"/>
    <property type="match status" value="1"/>
</dbReference>
<protein>
    <recommendedName>
        <fullName evidence="10">M18 family aminopeptidase</fullName>
        <ecNumber evidence="10">3.4.11.-</ecNumber>
    </recommendedName>
</protein>
<gene>
    <name evidence="11" type="ORF">Q8A57_09955</name>
</gene>
<evidence type="ECO:0000256" key="4">
    <source>
        <dbReference type="ARBA" id="ARBA00022670"/>
    </source>
</evidence>
<organism evidence="11 12">
    <name type="scientific">Porticoccus litoralis</name>
    <dbReference type="NCBI Taxonomy" id="434086"/>
    <lineage>
        <taxon>Bacteria</taxon>
        <taxon>Pseudomonadati</taxon>
        <taxon>Pseudomonadota</taxon>
        <taxon>Gammaproteobacteria</taxon>
        <taxon>Cellvibrionales</taxon>
        <taxon>Porticoccaceae</taxon>
        <taxon>Porticoccus</taxon>
    </lineage>
</organism>
<dbReference type="SUPFAM" id="SSF53187">
    <property type="entry name" value="Zn-dependent exopeptidases"/>
    <property type="match status" value="1"/>
</dbReference>
<evidence type="ECO:0000256" key="3">
    <source>
        <dbReference type="ARBA" id="ARBA00022438"/>
    </source>
</evidence>
<evidence type="ECO:0000256" key="1">
    <source>
        <dbReference type="ARBA" id="ARBA00001947"/>
    </source>
</evidence>
<keyword evidence="12" id="KW-1185">Reference proteome</keyword>
<dbReference type="GO" id="GO:0008270">
    <property type="term" value="F:zinc ion binding"/>
    <property type="evidence" value="ECO:0007669"/>
    <property type="project" value="InterPro"/>
</dbReference>
<reference evidence="11" key="1">
    <citation type="journal article" date="2010" name="Int. J. Syst. Evol. Microbiol.">
        <title>Porticoccus litoralis gen. nov., sp. nov., a gammaproteobacterium isolated from the Yellow Sea.</title>
        <authorList>
            <person name="Oh H.M."/>
            <person name="Kim H."/>
            <person name="Kim K.M."/>
            <person name="Min G.S."/>
            <person name="Cho J.C."/>
        </authorList>
    </citation>
    <scope>NUCLEOTIDE SEQUENCE</scope>
    <source>
        <strain evidence="11">DSM 25064</strain>
    </source>
</reference>